<feature type="coiled-coil region" evidence="1">
    <location>
        <begin position="273"/>
        <end position="335"/>
    </location>
</feature>
<feature type="region of interest" description="Disordered" evidence="2">
    <location>
        <begin position="1"/>
        <end position="26"/>
    </location>
</feature>
<reference evidence="3 4" key="1">
    <citation type="journal article" date="2018" name="Nat. Ecol. Evol.">
        <title>Genomic signatures of mitonuclear coevolution across populations of Tigriopus californicus.</title>
        <authorList>
            <person name="Barreto F.S."/>
            <person name="Watson E.T."/>
            <person name="Lima T.G."/>
            <person name="Willett C.S."/>
            <person name="Edmands S."/>
            <person name="Li W."/>
            <person name="Burton R.S."/>
        </authorList>
    </citation>
    <scope>NUCLEOTIDE SEQUENCE [LARGE SCALE GENOMIC DNA]</scope>
    <source>
        <strain evidence="3 4">San Diego</strain>
    </source>
</reference>
<dbReference type="Gene3D" id="1.10.287.1490">
    <property type="match status" value="1"/>
</dbReference>
<dbReference type="EMBL" id="VCGU01000005">
    <property type="protein sequence ID" value="TRY75171.1"/>
    <property type="molecule type" value="Genomic_DNA"/>
</dbReference>
<dbReference type="AlphaFoldDB" id="A0A553PBW4"/>
<name>A0A553PBW4_TIGCA</name>
<feature type="region of interest" description="Disordered" evidence="2">
    <location>
        <begin position="492"/>
        <end position="566"/>
    </location>
</feature>
<feature type="compositionally biased region" description="Polar residues" evidence="2">
    <location>
        <begin position="12"/>
        <end position="21"/>
    </location>
</feature>
<feature type="compositionally biased region" description="Polar residues" evidence="2">
    <location>
        <begin position="553"/>
        <end position="566"/>
    </location>
</feature>
<feature type="compositionally biased region" description="Low complexity" evidence="2">
    <location>
        <begin position="526"/>
        <end position="539"/>
    </location>
</feature>
<feature type="coiled-coil region" evidence="1">
    <location>
        <begin position="153"/>
        <end position="243"/>
    </location>
</feature>
<proteinExistence type="predicted"/>
<evidence type="ECO:0000313" key="4">
    <source>
        <dbReference type="Proteomes" id="UP000318571"/>
    </source>
</evidence>
<accession>A0A553PBW4</accession>
<gene>
    <name evidence="3" type="ORF">TCAL_14581</name>
</gene>
<sequence>MEMQTRPDRAQTVVQRPQIAQPSKALDQWKVKTDCDLASKEQELKRLSLQRSHVQEEVYLTQSERDKIKTQLEHVQEETKSVEEDLEEKKERRQMLEEAVKSVGRSMPLLEGAFKPELETKKEEKNDVEQTLVKMTGTLASYIQAAEAQVEMKAKLLDQKAALEDTLKQVSDAVQDMQSRVDEIKSNIKTSRSQINERKEHCETQMHEKGEKMNALQIQWDNAEAEKNALETTLEEKKKILAEGHDELKKLHHTYEKLRATSTEASKTIDEELRKVSEKQERLGQDIEAAKGQNQVAQEKVSSLTQENTGLELKLQTRSDEIRALQQEIDRLTNYYNELPGARKDLELAQFDIQSLRSVQARSFGLEKENKILKEKKRQLETDLQAMEAQFNANNDDEHEFNHTLLEMKTIEEEWNRKSRELKEKQAQRTLALDLKKVLETKNEELNNLREEQTRKYNQQVNQIKTSTDQTIAKKDKLEKVLEKLSNDLNRVQNQDDVAKTKDPLGTADEDTPRPTHPRLKKTLTSDSNSSASSDWLSSFQKSRESKALPTKGSLSTLFDSASDSQ</sequence>
<evidence type="ECO:0000256" key="1">
    <source>
        <dbReference type="SAM" id="Coils"/>
    </source>
</evidence>
<keyword evidence="4" id="KW-1185">Reference proteome</keyword>
<evidence type="ECO:0000256" key="2">
    <source>
        <dbReference type="SAM" id="MobiDB-lite"/>
    </source>
</evidence>
<evidence type="ECO:0000313" key="3">
    <source>
        <dbReference type="EMBL" id="TRY75171.1"/>
    </source>
</evidence>
<dbReference type="Proteomes" id="UP000318571">
    <property type="component" value="Chromosome 2"/>
</dbReference>
<organism evidence="3 4">
    <name type="scientific">Tigriopus californicus</name>
    <name type="common">Marine copepod</name>
    <dbReference type="NCBI Taxonomy" id="6832"/>
    <lineage>
        <taxon>Eukaryota</taxon>
        <taxon>Metazoa</taxon>
        <taxon>Ecdysozoa</taxon>
        <taxon>Arthropoda</taxon>
        <taxon>Crustacea</taxon>
        <taxon>Multicrustacea</taxon>
        <taxon>Hexanauplia</taxon>
        <taxon>Copepoda</taxon>
        <taxon>Harpacticoida</taxon>
        <taxon>Harpacticidae</taxon>
        <taxon>Tigriopus</taxon>
    </lineage>
</organism>
<dbReference type="STRING" id="6832.A0A553PBW4"/>
<comment type="caution">
    <text evidence="3">The sequence shown here is derived from an EMBL/GenBank/DDBJ whole genome shotgun (WGS) entry which is preliminary data.</text>
</comment>
<keyword evidence="1" id="KW-0175">Coiled coil</keyword>
<feature type="coiled-coil region" evidence="1">
    <location>
        <begin position="37"/>
        <end position="106"/>
    </location>
</feature>
<protein>
    <submittedName>
        <fullName evidence="3">Uncharacterized protein</fullName>
    </submittedName>
</protein>
<dbReference type="OMA" id="HKANTEM"/>